<comment type="caution">
    <text evidence="17">The sequence shown here is derived from an EMBL/GenBank/DDBJ whole genome shotgun (WGS) entry which is preliminary data.</text>
</comment>
<keyword evidence="18" id="KW-1185">Reference proteome</keyword>
<dbReference type="Gene3D" id="1.25.40.20">
    <property type="entry name" value="Ankyrin repeat-containing domain"/>
    <property type="match status" value="1"/>
</dbReference>
<dbReference type="OrthoDB" id="429841at2759"/>
<comment type="subcellular location">
    <subcellularLocation>
        <location evidence="1">Cytoplasm</location>
    </subcellularLocation>
</comment>
<keyword evidence="10" id="KW-0862">Zinc</keyword>
<evidence type="ECO:0000256" key="8">
    <source>
        <dbReference type="ARBA" id="ARBA00022771"/>
    </source>
</evidence>
<evidence type="ECO:0000256" key="13">
    <source>
        <dbReference type="PROSITE-ProRule" id="PRU00023"/>
    </source>
</evidence>
<protein>
    <recommendedName>
        <fullName evidence="16">VLRF1 domain-containing protein</fullName>
    </recommendedName>
</protein>
<dbReference type="GO" id="GO:0004519">
    <property type="term" value="F:endonuclease activity"/>
    <property type="evidence" value="ECO:0007669"/>
    <property type="project" value="UniProtKB-KW"/>
</dbReference>
<evidence type="ECO:0000256" key="14">
    <source>
        <dbReference type="PROSITE-ProRule" id="PRU01389"/>
    </source>
</evidence>
<comment type="domain">
    <text evidence="14">The VLRF1 domain mediates binding to the 60S ribosomal subunit.</text>
</comment>
<evidence type="ECO:0000256" key="1">
    <source>
        <dbReference type="ARBA" id="ARBA00004496"/>
    </source>
</evidence>
<feature type="compositionally biased region" description="Basic residues" evidence="15">
    <location>
        <begin position="456"/>
        <end position="469"/>
    </location>
</feature>
<dbReference type="Proteomes" id="UP000494165">
    <property type="component" value="Unassembled WGS sequence"/>
</dbReference>
<evidence type="ECO:0000256" key="12">
    <source>
        <dbReference type="ARBA" id="ARBA00023054"/>
    </source>
</evidence>
<organism evidence="17 18">
    <name type="scientific">Cloeon dipterum</name>
    <dbReference type="NCBI Taxonomy" id="197152"/>
    <lineage>
        <taxon>Eukaryota</taxon>
        <taxon>Metazoa</taxon>
        <taxon>Ecdysozoa</taxon>
        <taxon>Arthropoda</taxon>
        <taxon>Hexapoda</taxon>
        <taxon>Insecta</taxon>
        <taxon>Pterygota</taxon>
        <taxon>Palaeoptera</taxon>
        <taxon>Ephemeroptera</taxon>
        <taxon>Pisciforma</taxon>
        <taxon>Baetidae</taxon>
        <taxon>Cloeon</taxon>
    </lineage>
</organism>
<dbReference type="Pfam" id="PF18716">
    <property type="entry name" value="VATC"/>
    <property type="match status" value="1"/>
</dbReference>
<dbReference type="InterPro" id="IPR041175">
    <property type="entry name" value="VLRF1/Vms1"/>
</dbReference>
<evidence type="ECO:0000256" key="15">
    <source>
        <dbReference type="SAM" id="MobiDB-lite"/>
    </source>
</evidence>
<feature type="repeat" description="ANK" evidence="13">
    <location>
        <begin position="530"/>
        <end position="562"/>
    </location>
</feature>
<name>A0A8S1CZT7_9INSE</name>
<dbReference type="PROSITE" id="PS50088">
    <property type="entry name" value="ANK_REPEAT"/>
    <property type="match status" value="1"/>
</dbReference>
<dbReference type="PANTHER" id="PTHR16036">
    <property type="entry name" value="ANKYRIN REPEAT AND ZINC FINGER DOMAIN-CONTAINING PROTEIN 1"/>
    <property type="match status" value="1"/>
</dbReference>
<dbReference type="GO" id="GO:0005737">
    <property type="term" value="C:cytoplasm"/>
    <property type="evidence" value="ECO:0007669"/>
    <property type="project" value="UniProtKB-SubCell"/>
</dbReference>
<evidence type="ECO:0000256" key="11">
    <source>
        <dbReference type="ARBA" id="ARBA00023043"/>
    </source>
</evidence>
<evidence type="ECO:0000256" key="9">
    <source>
        <dbReference type="ARBA" id="ARBA00022801"/>
    </source>
</evidence>
<keyword evidence="4 14" id="KW-0540">Nuclease</keyword>
<dbReference type="Pfam" id="PF18826">
    <property type="entry name" value="bVLRF1"/>
    <property type="match status" value="1"/>
</dbReference>
<keyword evidence="12" id="KW-0175">Coiled coil</keyword>
<dbReference type="InterPro" id="IPR036770">
    <property type="entry name" value="Ankyrin_rpt-contain_sf"/>
</dbReference>
<keyword evidence="9 14" id="KW-0378">Hydrolase</keyword>
<evidence type="ECO:0000256" key="3">
    <source>
        <dbReference type="ARBA" id="ARBA00022490"/>
    </source>
</evidence>
<keyword evidence="3 14" id="KW-0963">Cytoplasm</keyword>
<keyword evidence="11 13" id="KW-0040">ANK repeat</keyword>
<evidence type="ECO:0000256" key="7">
    <source>
        <dbReference type="ARBA" id="ARBA00022759"/>
    </source>
</evidence>
<keyword evidence="5" id="KW-0479">Metal-binding</keyword>
<dbReference type="InterPro" id="IPR002110">
    <property type="entry name" value="Ankyrin_rpt"/>
</dbReference>
<dbReference type="SUPFAM" id="SSF48403">
    <property type="entry name" value="Ankyrin repeat"/>
    <property type="match status" value="1"/>
</dbReference>
<dbReference type="InterPro" id="IPR041540">
    <property type="entry name" value="VATC"/>
</dbReference>
<keyword evidence="8" id="KW-0863">Zinc-finger</keyword>
<feature type="compositionally biased region" description="Basic and acidic residues" evidence="15">
    <location>
        <begin position="374"/>
        <end position="407"/>
    </location>
</feature>
<keyword evidence="6" id="KW-0677">Repeat</keyword>
<feature type="active site" evidence="14">
    <location>
        <position position="252"/>
    </location>
</feature>
<sequence>MDRADDETPRSKRYEICPIFGNADVSKVLNKLRLAECMKSEASYIEDQPLAQAAASPSPVVELLVPVVPDTTPCSVCKVTFETQFEHRQHYKDAWHLYNLKLGRKSLKGVTEEEFNELIAKRNERNKLNVDRNSDADDVSSISGSETSLSSSEKDSADVELTRTVRHAKVFFVNSENKILSLYRCILHGKEDVPSSNEALYELAQTCQTRSKWAVILLGGGHFAAAIFDGNKTVLHKTFHSYTVRAKQGGSQSARDGKSGTNHPKSAGASLRRYNEQALRQHIIDIMGAWKEELSSCDSIFLRAVSHNRNFVFTGKNSVLQKNDPRIKSIPFPTRRATFKEVTRVHEILSSIEIYGDAEDFLDNFPDAPKASSKKPEKPLPSENAEESKPKRGIERDRSRDPPERPLPDLVEQMALSSSSEEDDGDEDEMIETQQVFDCTEDLLEFGDDVPEKERRRPKRRPKKKKKKVMEKEKDESAVAEAFSESGIVWKTLLFTSRHDTTVMQDILRSKSDVDEEEFLLILHGPIDTRGNNLLHEAANQGLLDRVRLLLECGLDPSVPNKEGKVPYRVAKDNDTRKIFRRFQADFPEKYNYAKAHVPGPLTDEIELRENEMQAEIKKAKRNAKKEKLAERKKAEEEKRKEEEGLRKELEAQERFAKLSDREKCALAAEKRLLASGAQVTLRCFRCGSDISGKVPFSYQTYQFCSMDCLKKHRLQSKS</sequence>
<gene>
    <name evidence="17" type="ORF">CLODIP_2_CD02404</name>
</gene>
<dbReference type="InterPro" id="IPR047139">
    <property type="entry name" value="ANKZ1/VMS1"/>
</dbReference>
<keyword evidence="7 14" id="KW-0255">Endonuclease</keyword>
<feature type="region of interest" description="Disordered" evidence="15">
    <location>
        <begin position="129"/>
        <end position="157"/>
    </location>
</feature>
<evidence type="ECO:0000313" key="18">
    <source>
        <dbReference type="Proteomes" id="UP000494165"/>
    </source>
</evidence>
<dbReference type="EMBL" id="CADEPI010000102">
    <property type="protein sequence ID" value="CAB3374683.1"/>
    <property type="molecule type" value="Genomic_DNA"/>
</dbReference>
<feature type="compositionally biased region" description="Polar residues" evidence="15">
    <location>
        <begin position="249"/>
        <end position="264"/>
    </location>
</feature>
<dbReference type="PROSITE" id="PS52044">
    <property type="entry name" value="VLRF1"/>
    <property type="match status" value="1"/>
</dbReference>
<evidence type="ECO:0000256" key="10">
    <source>
        <dbReference type="ARBA" id="ARBA00022833"/>
    </source>
</evidence>
<feature type="domain" description="VLRF1" evidence="16">
    <location>
        <begin position="209"/>
        <end position="352"/>
    </location>
</feature>
<evidence type="ECO:0000256" key="5">
    <source>
        <dbReference type="ARBA" id="ARBA00022723"/>
    </source>
</evidence>
<evidence type="ECO:0000256" key="4">
    <source>
        <dbReference type="ARBA" id="ARBA00022722"/>
    </source>
</evidence>
<dbReference type="PANTHER" id="PTHR16036:SF2">
    <property type="entry name" value="TRNA ENDONUCLEASE ANKZF1"/>
    <property type="match status" value="1"/>
</dbReference>
<reference evidence="17 18" key="1">
    <citation type="submission" date="2020-04" db="EMBL/GenBank/DDBJ databases">
        <authorList>
            <person name="Alioto T."/>
            <person name="Alioto T."/>
            <person name="Gomez Garrido J."/>
        </authorList>
    </citation>
    <scope>NUCLEOTIDE SEQUENCE [LARGE SCALE GENOMIC DNA]</scope>
</reference>
<proteinExistence type="inferred from homology"/>
<dbReference type="GO" id="GO:0008270">
    <property type="term" value="F:zinc ion binding"/>
    <property type="evidence" value="ECO:0007669"/>
    <property type="project" value="UniProtKB-KW"/>
</dbReference>
<dbReference type="AlphaFoldDB" id="A0A8S1CZT7"/>
<comment type="similarity">
    <text evidence="2 14">Belongs to the ANKZF1/VMS1 family.</text>
</comment>
<feature type="region of interest" description="Disordered" evidence="15">
    <location>
        <begin position="444"/>
        <end position="475"/>
    </location>
</feature>
<feature type="compositionally biased region" description="Acidic residues" evidence="15">
    <location>
        <begin position="420"/>
        <end position="429"/>
    </location>
</feature>
<evidence type="ECO:0000256" key="2">
    <source>
        <dbReference type="ARBA" id="ARBA00009262"/>
    </source>
</evidence>
<feature type="compositionally biased region" description="Basic and acidic residues" evidence="15">
    <location>
        <begin position="626"/>
        <end position="647"/>
    </location>
</feature>
<evidence type="ECO:0000256" key="6">
    <source>
        <dbReference type="ARBA" id="ARBA00022737"/>
    </source>
</evidence>
<dbReference type="GO" id="GO:0036503">
    <property type="term" value="P:ERAD pathway"/>
    <property type="evidence" value="ECO:0007669"/>
    <property type="project" value="TreeGrafter"/>
</dbReference>
<evidence type="ECO:0000313" key="17">
    <source>
        <dbReference type="EMBL" id="CAB3374683.1"/>
    </source>
</evidence>
<evidence type="ECO:0000259" key="16">
    <source>
        <dbReference type="PROSITE" id="PS52044"/>
    </source>
</evidence>
<feature type="compositionally biased region" description="Low complexity" evidence="15">
    <location>
        <begin position="140"/>
        <end position="151"/>
    </location>
</feature>
<accession>A0A8S1CZT7</accession>
<feature type="region of interest" description="Disordered" evidence="15">
    <location>
        <begin position="619"/>
        <end position="647"/>
    </location>
</feature>
<feature type="region of interest" description="Disordered" evidence="15">
    <location>
        <begin position="365"/>
        <end position="429"/>
    </location>
</feature>
<feature type="region of interest" description="Disordered" evidence="15">
    <location>
        <begin position="246"/>
        <end position="270"/>
    </location>
</feature>
<dbReference type="GO" id="GO:0016787">
    <property type="term" value="F:hydrolase activity"/>
    <property type="evidence" value="ECO:0007669"/>
    <property type="project" value="UniProtKB-KW"/>
</dbReference>
<dbReference type="PROSITE" id="PS50297">
    <property type="entry name" value="ANK_REP_REGION"/>
    <property type="match status" value="1"/>
</dbReference>